<evidence type="ECO:0000313" key="3">
    <source>
        <dbReference type="EMBL" id="TKR26731.1"/>
    </source>
</evidence>
<keyword evidence="1 2" id="KW-0732">Signal</keyword>
<dbReference type="Proteomes" id="UP000308121">
    <property type="component" value="Unassembled WGS sequence"/>
</dbReference>
<organism evidence="3 4">
    <name type="scientific">Cellulomonas hominis</name>
    <dbReference type="NCBI Taxonomy" id="156981"/>
    <lineage>
        <taxon>Bacteria</taxon>
        <taxon>Bacillati</taxon>
        <taxon>Actinomycetota</taxon>
        <taxon>Actinomycetes</taxon>
        <taxon>Micrococcales</taxon>
        <taxon>Cellulomonadaceae</taxon>
        <taxon>Cellulomonas</taxon>
    </lineage>
</organism>
<sequence length="370" mass="38505">MARTRARRRAPRRTTAAGLTALAGVLALTACSVTGSGSGSDAASDDGSGSAAGTVTLVTHDSFHVSDGLLEQFEADTGLTVKQVAPGDGGALVNQLILTKDAPLGDVVYGIDNTFASRAIDEGVLEPYESRAPAAADAAQYAPDASHSLTAVDMGDVCLNVDHAWFAEKGLAEPTSLEDLTDPRYRDLTVVTNAATSSPGLAFLLATVGAFGEDGWQQYWTDLKANGLKVAEGWSDAYYTDFSGGGGGGPRPIALSYASSPPETIPEGGGEPTTGALLGTCFRQVEYAGVLAGAQNPEGAQELVDWLLSDAVQADIPGSMYMYPVSTAVDLPDDWAQWAPLSDAPYEVPLDDIAANRDAWVREWTDLVVG</sequence>
<dbReference type="AlphaFoldDB" id="A0A7Z8NQA6"/>
<evidence type="ECO:0000313" key="4">
    <source>
        <dbReference type="Proteomes" id="UP000308121"/>
    </source>
</evidence>
<evidence type="ECO:0000256" key="2">
    <source>
        <dbReference type="SAM" id="SignalP"/>
    </source>
</evidence>
<dbReference type="InterPro" id="IPR005948">
    <property type="entry name" value="ThiB-like"/>
</dbReference>
<dbReference type="OrthoDB" id="5412681at2"/>
<dbReference type="PROSITE" id="PS51257">
    <property type="entry name" value="PROKAR_LIPOPROTEIN"/>
    <property type="match status" value="1"/>
</dbReference>
<protein>
    <submittedName>
        <fullName evidence="3">Thiamine ABC transporter substrate-binding protein</fullName>
    </submittedName>
</protein>
<dbReference type="SUPFAM" id="SSF53850">
    <property type="entry name" value="Periplasmic binding protein-like II"/>
    <property type="match status" value="1"/>
</dbReference>
<reference evidence="3 4" key="1">
    <citation type="submission" date="2019-05" db="EMBL/GenBank/DDBJ databases">
        <title>Genome sequence of Cellulomonas hominis strain CS1.</title>
        <authorList>
            <person name="Belmont J."/>
            <person name="Maclea K.S."/>
        </authorList>
    </citation>
    <scope>NUCLEOTIDE SEQUENCE [LARGE SCALE GENOMIC DNA]</scope>
    <source>
        <strain evidence="3 4">CS1</strain>
    </source>
</reference>
<dbReference type="Pfam" id="PF13343">
    <property type="entry name" value="SBP_bac_6"/>
    <property type="match status" value="1"/>
</dbReference>
<comment type="caution">
    <text evidence="3">The sequence shown here is derived from an EMBL/GenBank/DDBJ whole genome shotgun (WGS) entry which is preliminary data.</text>
</comment>
<dbReference type="NCBIfam" id="TIGR01254">
    <property type="entry name" value="sfuA"/>
    <property type="match status" value="1"/>
</dbReference>
<dbReference type="Gene3D" id="3.40.190.10">
    <property type="entry name" value="Periplasmic binding protein-like II"/>
    <property type="match status" value="2"/>
</dbReference>
<dbReference type="PANTHER" id="PTHR30006">
    <property type="entry name" value="THIAMINE-BINDING PERIPLASMIC PROTEIN-RELATED"/>
    <property type="match status" value="1"/>
</dbReference>
<name>A0A7Z8NQA6_9CELL</name>
<dbReference type="GO" id="GO:0030976">
    <property type="term" value="F:thiamine pyrophosphate binding"/>
    <property type="evidence" value="ECO:0007669"/>
    <property type="project" value="TreeGrafter"/>
</dbReference>
<evidence type="ECO:0000256" key="1">
    <source>
        <dbReference type="ARBA" id="ARBA00022729"/>
    </source>
</evidence>
<accession>A0A7Z8NQA6</accession>
<dbReference type="GO" id="GO:0030288">
    <property type="term" value="C:outer membrane-bounded periplasmic space"/>
    <property type="evidence" value="ECO:0007669"/>
    <property type="project" value="TreeGrafter"/>
</dbReference>
<dbReference type="EMBL" id="SZYE01000017">
    <property type="protein sequence ID" value="TKR26731.1"/>
    <property type="molecule type" value="Genomic_DNA"/>
</dbReference>
<dbReference type="CDD" id="cd13545">
    <property type="entry name" value="PBP2_TbpA"/>
    <property type="match status" value="1"/>
</dbReference>
<dbReference type="GO" id="GO:0015888">
    <property type="term" value="P:thiamine transport"/>
    <property type="evidence" value="ECO:0007669"/>
    <property type="project" value="InterPro"/>
</dbReference>
<dbReference type="RefSeq" id="WP_154728451.1">
    <property type="nucleotide sequence ID" value="NZ_SZYE01000017.1"/>
</dbReference>
<dbReference type="GO" id="GO:0030975">
    <property type="term" value="F:thiamine binding"/>
    <property type="evidence" value="ECO:0007669"/>
    <property type="project" value="InterPro"/>
</dbReference>
<proteinExistence type="predicted"/>
<gene>
    <name evidence="3" type="ORF">FA014_04185</name>
</gene>
<dbReference type="PANTHER" id="PTHR30006:SF2">
    <property type="entry name" value="ABC TRANSPORTER SUBSTRATE-BINDING PROTEIN"/>
    <property type="match status" value="1"/>
</dbReference>
<feature type="chain" id="PRO_5038424973" evidence="2">
    <location>
        <begin position="33"/>
        <end position="370"/>
    </location>
</feature>
<feature type="signal peptide" evidence="2">
    <location>
        <begin position="1"/>
        <end position="32"/>
    </location>
</feature>